<name>A0A0M0LIW4_9BACL</name>
<reference evidence="2" key="1">
    <citation type="submission" date="2015-08" db="EMBL/GenBank/DDBJ databases">
        <title>Fjat-10028 dsm 16317.</title>
        <authorList>
            <person name="Liu B."/>
            <person name="Wang J."/>
            <person name="Zhu Y."/>
            <person name="Liu G."/>
            <person name="Chen Q."/>
            <person name="Chen Z."/>
            <person name="Lan J."/>
            <person name="Che J."/>
            <person name="Ge C."/>
            <person name="Shi H."/>
            <person name="Pan Z."/>
            <person name="Liu X."/>
        </authorList>
    </citation>
    <scope>NUCLEOTIDE SEQUENCE [LARGE SCALE GENOMIC DNA]</scope>
    <source>
        <strain evidence="2">DSM 16317</strain>
    </source>
</reference>
<comment type="caution">
    <text evidence="1">The sequence shown here is derived from an EMBL/GenBank/DDBJ whole genome shotgun (WGS) entry which is preliminary data.</text>
</comment>
<evidence type="ECO:0000313" key="1">
    <source>
        <dbReference type="EMBL" id="KOO50979.1"/>
    </source>
</evidence>
<protein>
    <submittedName>
        <fullName evidence="1">Uncharacterized protein</fullName>
    </submittedName>
</protein>
<gene>
    <name evidence="1" type="ORF">AMD00_00150</name>
</gene>
<sequence length="91" mass="10188">MLQRGVNPLSENNSFRVELHNDLKGILLWSRILIKPTTILKKCCNINVYKTFYTFTKSTEYGFDYGLPIIALSGAGFIDKSTGLMGLTPKA</sequence>
<evidence type="ECO:0000313" key="2">
    <source>
        <dbReference type="Proteomes" id="UP000036867"/>
    </source>
</evidence>
<dbReference type="AlphaFoldDB" id="A0A0M0LIW4"/>
<organism evidence="1 2">
    <name type="scientific">Viridibacillus arvi</name>
    <dbReference type="NCBI Taxonomy" id="263475"/>
    <lineage>
        <taxon>Bacteria</taxon>
        <taxon>Bacillati</taxon>
        <taxon>Bacillota</taxon>
        <taxon>Bacilli</taxon>
        <taxon>Bacillales</taxon>
        <taxon>Caryophanaceae</taxon>
        <taxon>Viridibacillus</taxon>
    </lineage>
</organism>
<dbReference type="Proteomes" id="UP000036867">
    <property type="component" value="Unassembled WGS sequence"/>
</dbReference>
<keyword evidence="2" id="KW-1185">Reference proteome</keyword>
<dbReference type="EMBL" id="LILB01000001">
    <property type="protein sequence ID" value="KOO50979.1"/>
    <property type="molecule type" value="Genomic_DNA"/>
</dbReference>
<proteinExistence type="predicted"/>
<dbReference type="STRING" id="263475.AMD00_00150"/>
<accession>A0A0M0LIW4</accession>